<dbReference type="Gene3D" id="3.90.190.10">
    <property type="entry name" value="Protein tyrosine phosphatase superfamily"/>
    <property type="match status" value="1"/>
</dbReference>
<evidence type="ECO:0000313" key="3">
    <source>
        <dbReference type="Proteomes" id="UP000566663"/>
    </source>
</evidence>
<keyword evidence="3" id="KW-1185">Reference proteome</keyword>
<dbReference type="AlphaFoldDB" id="A0A7W8HZK8"/>
<dbReference type="InterPro" id="IPR029021">
    <property type="entry name" value="Prot-tyrosine_phosphatase-like"/>
</dbReference>
<gene>
    <name evidence="2" type="ORF">HNQ67_001409</name>
</gene>
<dbReference type="InterPro" id="IPR000387">
    <property type="entry name" value="Tyr_Pase_dom"/>
</dbReference>
<dbReference type="RefSeq" id="WP_183253728.1">
    <property type="nucleotide sequence ID" value="NZ_BAAAFF010000005.1"/>
</dbReference>
<evidence type="ECO:0000259" key="1">
    <source>
        <dbReference type="PROSITE" id="PS50056"/>
    </source>
</evidence>
<sequence>MKVHWIGLGIPGRLGVSRRPDGGALDEQFARRGHGVVDHVVNLLEPEAAASTGLAGEGAACEPHGVGFCNFPITDDGLPPNVEHYHRVAHAIDRRLPAGQARVMHCRAGLDRAPSLANGALIASGMNIDGAVLRVGRACGRPAAETDEQYEFHKAFAAGEM</sequence>
<dbReference type="EMBL" id="JACHFZ010000002">
    <property type="protein sequence ID" value="MBB5291895.1"/>
    <property type="molecule type" value="Genomic_DNA"/>
</dbReference>
<dbReference type="Proteomes" id="UP000566663">
    <property type="component" value="Unassembled WGS sequence"/>
</dbReference>
<dbReference type="PROSITE" id="PS50056">
    <property type="entry name" value="TYR_PHOSPHATASE_2"/>
    <property type="match status" value="1"/>
</dbReference>
<organism evidence="2 3">
    <name type="scientific">Brevundimonas basaltis</name>
    <dbReference type="NCBI Taxonomy" id="472166"/>
    <lineage>
        <taxon>Bacteria</taxon>
        <taxon>Pseudomonadati</taxon>
        <taxon>Pseudomonadota</taxon>
        <taxon>Alphaproteobacteria</taxon>
        <taxon>Caulobacterales</taxon>
        <taxon>Caulobacteraceae</taxon>
        <taxon>Brevundimonas</taxon>
    </lineage>
</organism>
<protein>
    <submittedName>
        <fullName evidence="2">Protein-tyrosine phosphatase</fullName>
    </submittedName>
</protein>
<accession>A0A7W8HZK8</accession>
<comment type="caution">
    <text evidence="2">The sequence shown here is derived from an EMBL/GenBank/DDBJ whole genome shotgun (WGS) entry which is preliminary data.</text>
</comment>
<proteinExistence type="predicted"/>
<evidence type="ECO:0000313" key="2">
    <source>
        <dbReference type="EMBL" id="MBB5291895.1"/>
    </source>
</evidence>
<dbReference type="SUPFAM" id="SSF52799">
    <property type="entry name" value="(Phosphotyrosine protein) phosphatases II"/>
    <property type="match status" value="1"/>
</dbReference>
<feature type="domain" description="Tyrosine specific protein phosphatases" evidence="1">
    <location>
        <begin position="83"/>
        <end position="151"/>
    </location>
</feature>
<reference evidence="2 3" key="1">
    <citation type="submission" date="2020-08" db="EMBL/GenBank/DDBJ databases">
        <title>Genomic Encyclopedia of Type Strains, Phase IV (KMG-IV): sequencing the most valuable type-strain genomes for metagenomic binning, comparative biology and taxonomic classification.</title>
        <authorList>
            <person name="Goeker M."/>
        </authorList>
    </citation>
    <scope>NUCLEOTIDE SEQUENCE [LARGE SCALE GENOMIC DNA]</scope>
    <source>
        <strain evidence="2 3">DSM 25335</strain>
    </source>
</reference>
<name>A0A7W8HZK8_9CAUL</name>